<feature type="chain" id="PRO_5035928751" evidence="3">
    <location>
        <begin position="21"/>
        <end position="313"/>
    </location>
</feature>
<dbReference type="Proteomes" id="UP000825935">
    <property type="component" value="Chromosome 29"/>
</dbReference>
<evidence type="ECO:0000256" key="1">
    <source>
        <dbReference type="SAM" id="MobiDB-lite"/>
    </source>
</evidence>
<keyword evidence="2" id="KW-1133">Transmembrane helix</keyword>
<evidence type="ECO:0000256" key="3">
    <source>
        <dbReference type="SAM" id="SignalP"/>
    </source>
</evidence>
<protein>
    <submittedName>
        <fullName evidence="4">Uncharacterized protein</fullName>
    </submittedName>
</protein>
<reference evidence="4" key="1">
    <citation type="submission" date="2021-08" db="EMBL/GenBank/DDBJ databases">
        <title>WGS assembly of Ceratopteris richardii.</title>
        <authorList>
            <person name="Marchant D.B."/>
            <person name="Chen G."/>
            <person name="Jenkins J."/>
            <person name="Shu S."/>
            <person name="Leebens-Mack J."/>
            <person name="Grimwood J."/>
            <person name="Schmutz J."/>
            <person name="Soltis P."/>
            <person name="Soltis D."/>
            <person name="Chen Z.-H."/>
        </authorList>
    </citation>
    <scope>NUCLEOTIDE SEQUENCE</scope>
    <source>
        <strain evidence="4">Whitten #5841</strain>
        <tissue evidence="4">Leaf</tissue>
    </source>
</reference>
<evidence type="ECO:0000313" key="4">
    <source>
        <dbReference type="EMBL" id="KAH7291291.1"/>
    </source>
</evidence>
<keyword evidence="3" id="KW-0732">Signal</keyword>
<sequence>MTDVVLWQLWRSHILWYIWAARNQSTLETGQKHYAFICKRRTMSLYHWRTCSVAALRAAIPQIYPSSMSLCLLPLRQSIIEILNQYPNMNSRENSLEGVLQILAFVCTLPHLLHFSFPLYEAPSSITAFFLLNIIILALLFPSISTETSTASEKRRPADGKTLNKSLYNLKRFGGRDKAPSADANHRRKNLPLRTTKSVEGRRIASITQAFAERQQFHSSEDVAAIHHIYATASVATILYIGKGRSQGATMPTNPQQLVPPVVEGPRERPQQQRSEQLANLTCAVDMDRDSTNSSSPSLRVCGQRSESQEIEG</sequence>
<accession>A0A8T2R6A1</accession>
<feature type="signal peptide" evidence="3">
    <location>
        <begin position="1"/>
        <end position="20"/>
    </location>
</feature>
<dbReference type="AlphaFoldDB" id="A0A8T2R6A1"/>
<dbReference type="EMBL" id="CM035434">
    <property type="protein sequence ID" value="KAH7291291.1"/>
    <property type="molecule type" value="Genomic_DNA"/>
</dbReference>
<keyword evidence="2" id="KW-0812">Transmembrane</keyword>
<proteinExistence type="predicted"/>
<feature type="transmembrane region" description="Helical" evidence="2">
    <location>
        <begin position="99"/>
        <end position="120"/>
    </location>
</feature>
<feature type="region of interest" description="Disordered" evidence="1">
    <location>
        <begin position="247"/>
        <end position="313"/>
    </location>
</feature>
<evidence type="ECO:0000256" key="2">
    <source>
        <dbReference type="SAM" id="Phobius"/>
    </source>
</evidence>
<comment type="caution">
    <text evidence="4">The sequence shown here is derived from an EMBL/GenBank/DDBJ whole genome shotgun (WGS) entry which is preliminary data.</text>
</comment>
<name>A0A8T2R6A1_CERRI</name>
<organism evidence="4 5">
    <name type="scientific">Ceratopteris richardii</name>
    <name type="common">Triangle waterfern</name>
    <dbReference type="NCBI Taxonomy" id="49495"/>
    <lineage>
        <taxon>Eukaryota</taxon>
        <taxon>Viridiplantae</taxon>
        <taxon>Streptophyta</taxon>
        <taxon>Embryophyta</taxon>
        <taxon>Tracheophyta</taxon>
        <taxon>Polypodiopsida</taxon>
        <taxon>Polypodiidae</taxon>
        <taxon>Polypodiales</taxon>
        <taxon>Pteridineae</taxon>
        <taxon>Pteridaceae</taxon>
        <taxon>Parkerioideae</taxon>
        <taxon>Ceratopteris</taxon>
    </lineage>
</organism>
<evidence type="ECO:0000313" key="5">
    <source>
        <dbReference type="Proteomes" id="UP000825935"/>
    </source>
</evidence>
<gene>
    <name evidence="4" type="ORF">KP509_29G010400</name>
</gene>
<keyword evidence="5" id="KW-1185">Reference proteome</keyword>
<feature type="transmembrane region" description="Helical" evidence="2">
    <location>
        <begin position="126"/>
        <end position="146"/>
    </location>
</feature>
<keyword evidence="2" id="KW-0472">Membrane</keyword>
<feature type="compositionally biased region" description="Polar residues" evidence="1">
    <location>
        <begin position="247"/>
        <end position="257"/>
    </location>
</feature>